<evidence type="ECO:0000256" key="1">
    <source>
        <dbReference type="SAM" id="Phobius"/>
    </source>
</evidence>
<keyword evidence="3" id="KW-1185">Reference proteome</keyword>
<dbReference type="HOGENOM" id="CLU_087903_0_0_6"/>
<feature type="transmembrane region" description="Helical" evidence="1">
    <location>
        <begin position="42"/>
        <end position="65"/>
    </location>
</feature>
<sequence precursor="true">MAFLYSKTVLCFLSFLSRFGKMAVQQQALTSNALMKILASSLLKWLLLLMTGLLIVFWLGSAILLNHQSFLGLDKVKISTAWLKQHYQVGELQADKAYVLAGHVIVGVNEKLYVNAQPLLNLPRPLVGAVALEDLLVLATDDALILLNKEGEYLDTLGAAAGIPPQIQNIGVHYSEPVLQTYTGMWRGNFLLDQWELMSLQGVSWSQPETMSSASRKAMEVQLYGDGIPINRVLTDLHTGQLFNGIARFFIDVWLLLLIVIAFHGMFGLAGKFQRR</sequence>
<keyword evidence="1" id="KW-0472">Membrane</keyword>
<proteinExistence type="predicted"/>
<evidence type="ECO:0000313" key="2">
    <source>
        <dbReference type="EMBL" id="AFJ02745.1"/>
    </source>
</evidence>
<dbReference type="Proteomes" id="UP000009145">
    <property type="component" value="Chromosome"/>
</dbReference>
<dbReference type="KEGG" id="mec:Q7C_1596"/>
<dbReference type="eggNOG" id="COG3182">
    <property type="taxonomic scope" value="Bacteria"/>
</dbReference>
<dbReference type="STRING" id="754477.Q7C_1596"/>
<dbReference type="PATRIC" id="fig|754477.3.peg.1574"/>
<feature type="transmembrane region" description="Helical" evidence="1">
    <location>
        <begin position="249"/>
        <end position="270"/>
    </location>
</feature>
<gene>
    <name evidence="2" type="ordered locus">Q7C_1596</name>
</gene>
<protein>
    <submittedName>
        <fullName evidence="2">PepSY-associated TM helix</fullName>
    </submittedName>
</protein>
<dbReference type="EMBL" id="CP003380">
    <property type="protein sequence ID" value="AFJ02745.1"/>
    <property type="molecule type" value="Genomic_DNA"/>
</dbReference>
<accession>I1YIK2</accession>
<keyword evidence="1" id="KW-0812">Transmembrane</keyword>
<organism evidence="2 3">
    <name type="scientific">Methylophaga frappieri (strain ATCC BAA-2434 / DSM 25690 / JAM7)</name>
    <dbReference type="NCBI Taxonomy" id="754477"/>
    <lineage>
        <taxon>Bacteria</taxon>
        <taxon>Pseudomonadati</taxon>
        <taxon>Pseudomonadota</taxon>
        <taxon>Gammaproteobacteria</taxon>
        <taxon>Thiotrichales</taxon>
        <taxon>Piscirickettsiaceae</taxon>
        <taxon>Methylophaga</taxon>
    </lineage>
</organism>
<reference evidence="2 3" key="1">
    <citation type="journal article" date="2012" name="J. Bacteriol.">
        <title>Complete genome sequences of Methylophaga sp. strain JAM1 and Methylophaga sp. strain JAM7.</title>
        <authorList>
            <person name="Villeneuve C."/>
            <person name="Martineau C."/>
            <person name="Mauffrey F."/>
            <person name="Villemur R."/>
        </authorList>
    </citation>
    <scope>NUCLEOTIDE SEQUENCE [LARGE SCALE GENOMIC DNA]</scope>
    <source>
        <strain evidence="2 3">JAM7</strain>
    </source>
</reference>
<keyword evidence="1" id="KW-1133">Transmembrane helix</keyword>
<evidence type="ECO:0000313" key="3">
    <source>
        <dbReference type="Proteomes" id="UP000009145"/>
    </source>
</evidence>
<name>I1YIK2_METFJ</name>
<dbReference type="AlphaFoldDB" id="I1YIK2"/>